<keyword evidence="6" id="KW-0812">Transmembrane</keyword>
<dbReference type="Pfam" id="PF13330">
    <property type="entry name" value="Mucin2_WxxW"/>
    <property type="match status" value="1"/>
</dbReference>
<dbReference type="InterPro" id="IPR025155">
    <property type="entry name" value="WxxW_domain"/>
</dbReference>
<feature type="domain" description="WxxW" evidence="8">
    <location>
        <begin position="34"/>
        <end position="129"/>
    </location>
</feature>
<feature type="transmembrane region" description="Helical" evidence="6">
    <location>
        <begin position="143"/>
        <end position="167"/>
    </location>
</feature>
<keyword evidence="6" id="KW-1133">Transmembrane helix</keyword>
<gene>
    <name evidence="9" type="ORF">ACJMK2_019333</name>
</gene>
<protein>
    <recommendedName>
        <fullName evidence="8">WxxW domain-containing protein</fullName>
    </recommendedName>
</protein>
<name>A0ABD3UGE8_SINWO</name>
<evidence type="ECO:0000256" key="5">
    <source>
        <dbReference type="SAM" id="MobiDB-lite"/>
    </source>
</evidence>
<evidence type="ECO:0000259" key="8">
    <source>
        <dbReference type="Pfam" id="PF13330"/>
    </source>
</evidence>
<keyword evidence="6" id="KW-0472">Membrane</keyword>
<evidence type="ECO:0000313" key="9">
    <source>
        <dbReference type="EMBL" id="KAL3848480.1"/>
    </source>
</evidence>
<feature type="region of interest" description="Disordered" evidence="5">
    <location>
        <begin position="332"/>
        <end position="374"/>
    </location>
</feature>
<accession>A0ABD3UGE8</accession>
<evidence type="ECO:0000256" key="2">
    <source>
        <dbReference type="ARBA" id="ARBA00022525"/>
    </source>
</evidence>
<dbReference type="GO" id="GO:0005576">
    <property type="term" value="C:extracellular region"/>
    <property type="evidence" value="ECO:0007669"/>
    <property type="project" value="UniProtKB-SubCell"/>
</dbReference>
<dbReference type="AlphaFoldDB" id="A0ABD3UGE8"/>
<evidence type="ECO:0000256" key="6">
    <source>
        <dbReference type="SAM" id="Phobius"/>
    </source>
</evidence>
<evidence type="ECO:0000256" key="4">
    <source>
        <dbReference type="ARBA" id="ARBA00023180"/>
    </source>
</evidence>
<evidence type="ECO:0000256" key="1">
    <source>
        <dbReference type="ARBA" id="ARBA00004613"/>
    </source>
</evidence>
<proteinExistence type="predicted"/>
<reference evidence="9 10" key="1">
    <citation type="submission" date="2024-11" db="EMBL/GenBank/DDBJ databases">
        <title>Chromosome-level genome assembly of the freshwater bivalve Anodonta woodiana.</title>
        <authorList>
            <person name="Chen X."/>
        </authorList>
    </citation>
    <scope>NUCLEOTIDE SEQUENCE [LARGE SCALE GENOMIC DNA]</scope>
    <source>
        <strain evidence="9">MN2024</strain>
        <tissue evidence="9">Gills</tissue>
    </source>
</reference>
<dbReference type="Proteomes" id="UP001634394">
    <property type="component" value="Unassembled WGS sequence"/>
</dbReference>
<feature type="signal peptide" evidence="7">
    <location>
        <begin position="1"/>
        <end position="27"/>
    </location>
</feature>
<comment type="subcellular location">
    <subcellularLocation>
        <location evidence="1">Secreted</location>
    </subcellularLocation>
</comment>
<keyword evidence="3 7" id="KW-0732">Signal</keyword>
<sequence length="374" mass="42032">MFTGMDILLQMEIQLLLLVQACIKVWCDPTDTNWTTWINTDRPYFGKGDDETVATIRKRSYDICQGRDPVDARCRIVGQGFIFTSRTMDYLANKLRVPCTNQGLMCINEDQLASYPGPACSDYEIQFLCPSKDTNSVQGSGDISIIAVAAGLSVILPIMCVIGMHLCHHFRRRRLEQRALTQTRSGNEQESVAIQTDYNFGPPRYSQLFGPDMSSSTLLRSAPSLTSVRTAVTHVSDLGRFSHFVIPNSSESRGSIDGNIYQISHGSICDTPETSMAQVHSSNGRFPGMHVSIFEMYPDTSTEQSTPIYSTPPPSYSDALVFLQSIDTKVVLDSQSHDEKDNQEQQQQEQEQQEQEQQVQEQDKEQEQTQVVRM</sequence>
<evidence type="ECO:0000313" key="10">
    <source>
        <dbReference type="Proteomes" id="UP001634394"/>
    </source>
</evidence>
<feature type="compositionally biased region" description="Low complexity" evidence="5">
    <location>
        <begin position="344"/>
        <end position="360"/>
    </location>
</feature>
<organism evidence="9 10">
    <name type="scientific">Sinanodonta woodiana</name>
    <name type="common">Chinese pond mussel</name>
    <name type="synonym">Anodonta woodiana</name>
    <dbReference type="NCBI Taxonomy" id="1069815"/>
    <lineage>
        <taxon>Eukaryota</taxon>
        <taxon>Metazoa</taxon>
        <taxon>Spiralia</taxon>
        <taxon>Lophotrochozoa</taxon>
        <taxon>Mollusca</taxon>
        <taxon>Bivalvia</taxon>
        <taxon>Autobranchia</taxon>
        <taxon>Heteroconchia</taxon>
        <taxon>Palaeoheterodonta</taxon>
        <taxon>Unionida</taxon>
        <taxon>Unionoidea</taxon>
        <taxon>Unionidae</taxon>
        <taxon>Unioninae</taxon>
        <taxon>Sinanodonta</taxon>
    </lineage>
</organism>
<keyword evidence="4" id="KW-0325">Glycoprotein</keyword>
<keyword evidence="2" id="KW-0964">Secreted</keyword>
<evidence type="ECO:0000256" key="7">
    <source>
        <dbReference type="SAM" id="SignalP"/>
    </source>
</evidence>
<comment type="caution">
    <text evidence="9">The sequence shown here is derived from an EMBL/GenBank/DDBJ whole genome shotgun (WGS) entry which is preliminary data.</text>
</comment>
<evidence type="ECO:0000256" key="3">
    <source>
        <dbReference type="ARBA" id="ARBA00022729"/>
    </source>
</evidence>
<keyword evidence="10" id="KW-1185">Reference proteome</keyword>
<feature type="chain" id="PRO_5044880630" description="WxxW domain-containing protein" evidence="7">
    <location>
        <begin position="28"/>
        <end position="374"/>
    </location>
</feature>
<dbReference type="EMBL" id="JBJQND010000016">
    <property type="protein sequence ID" value="KAL3848480.1"/>
    <property type="molecule type" value="Genomic_DNA"/>
</dbReference>